<evidence type="ECO:0000256" key="6">
    <source>
        <dbReference type="ARBA" id="ARBA00023015"/>
    </source>
</evidence>
<dbReference type="PANTHER" id="PTHR14987:SF4">
    <property type="entry name" value="PROTEIN LBH-LIKE"/>
    <property type="match status" value="1"/>
</dbReference>
<keyword evidence="5" id="KW-0963">Cytoplasm</keyword>
<feature type="compositionally biased region" description="Basic and acidic residues" evidence="9">
    <location>
        <begin position="137"/>
        <end position="168"/>
    </location>
</feature>
<feature type="domain" description="LBH" evidence="11">
    <location>
        <begin position="56"/>
        <end position="139"/>
    </location>
</feature>
<feature type="chain" id="PRO_5004778597" description="Protein LBH" evidence="10">
    <location>
        <begin position="19"/>
        <end position="168"/>
    </location>
</feature>
<evidence type="ECO:0000256" key="7">
    <source>
        <dbReference type="ARBA" id="ARBA00023163"/>
    </source>
</evidence>
<reference evidence="12" key="1">
    <citation type="journal article" date="2014" name="Nature">
        <title>Elephant shark genome provides unique insights into gnathostome evolution.</title>
        <authorList>
            <consortium name="International Elephant Shark Genome Sequencing Consortium"/>
            <person name="Venkatesh B."/>
            <person name="Lee A.P."/>
            <person name="Ravi V."/>
            <person name="Maurya A.K."/>
            <person name="Lian M.M."/>
            <person name="Swann J.B."/>
            <person name="Ohta Y."/>
            <person name="Flajnik M.F."/>
            <person name="Sutoh Y."/>
            <person name="Kasahara M."/>
            <person name="Hoon S."/>
            <person name="Gangu V."/>
            <person name="Roy S.W."/>
            <person name="Irimia M."/>
            <person name="Korzh V."/>
            <person name="Kondrychyn I."/>
            <person name="Lim Z.W."/>
            <person name="Tay B.H."/>
            <person name="Tohari S."/>
            <person name="Kong K.W."/>
            <person name="Ho S."/>
            <person name="Lorente-Galdos B."/>
            <person name="Quilez J."/>
            <person name="Marques-Bonet T."/>
            <person name="Raney B.J."/>
            <person name="Ingham P.W."/>
            <person name="Tay A."/>
            <person name="Hillier L.W."/>
            <person name="Minx P."/>
            <person name="Boehm T."/>
            <person name="Wilson R.K."/>
            <person name="Brenner S."/>
            <person name="Warren W.C."/>
        </authorList>
    </citation>
    <scope>NUCLEOTIDE SEQUENCE</scope>
    <source>
        <tissue evidence="12">Muscle</tissue>
    </source>
</reference>
<dbReference type="GO" id="GO:0005737">
    <property type="term" value="C:cytoplasm"/>
    <property type="evidence" value="ECO:0007669"/>
    <property type="project" value="UniProtKB-SubCell"/>
</dbReference>
<evidence type="ECO:0000256" key="8">
    <source>
        <dbReference type="ARBA" id="ARBA00023242"/>
    </source>
</evidence>
<sequence>LSLSLSLVLSLVVSLSRSLSRSLSLVLSLSLSLLLFLSRSLVSSPAFGDSVTNIAMTEVMMNSCKPSMDELDLKHDDNRLPFQIFPDPCDSYEGHCKLKDRLPSIVVEPTDVNEVESGELRWPPEEFLVPEEQISFVEEREKAGEDTASRREEEQRPPPSEEGHRSNN</sequence>
<evidence type="ECO:0000313" key="12">
    <source>
        <dbReference type="EMBL" id="AFP11789.1"/>
    </source>
</evidence>
<dbReference type="AlphaFoldDB" id="V9LGC7"/>
<feature type="non-terminal residue" evidence="12">
    <location>
        <position position="1"/>
    </location>
</feature>
<keyword evidence="10" id="KW-0732">Signal</keyword>
<evidence type="ECO:0000256" key="2">
    <source>
        <dbReference type="ARBA" id="ARBA00004496"/>
    </source>
</evidence>
<evidence type="ECO:0000259" key="11">
    <source>
        <dbReference type="Pfam" id="PF15317"/>
    </source>
</evidence>
<feature type="signal peptide" evidence="10">
    <location>
        <begin position="1"/>
        <end position="18"/>
    </location>
</feature>
<dbReference type="InterPro" id="IPR038990">
    <property type="entry name" value="LBH_dom"/>
</dbReference>
<dbReference type="GO" id="GO:0045893">
    <property type="term" value="P:positive regulation of DNA-templated transcription"/>
    <property type="evidence" value="ECO:0007669"/>
    <property type="project" value="TreeGrafter"/>
</dbReference>
<evidence type="ECO:0000256" key="4">
    <source>
        <dbReference type="ARBA" id="ARBA00017731"/>
    </source>
</evidence>
<dbReference type="EMBL" id="JW879272">
    <property type="protein sequence ID" value="AFP11789.1"/>
    <property type="molecule type" value="mRNA"/>
</dbReference>
<evidence type="ECO:0000256" key="10">
    <source>
        <dbReference type="SAM" id="SignalP"/>
    </source>
</evidence>
<proteinExistence type="evidence at transcript level"/>
<comment type="similarity">
    <text evidence="3">Belongs to the LBH family.</text>
</comment>
<dbReference type="PRINTS" id="PR01881">
    <property type="entry name" value="LBHPROTEIN"/>
</dbReference>
<organism evidence="12">
    <name type="scientific">Callorhinchus milii</name>
    <name type="common">Ghost shark</name>
    <dbReference type="NCBI Taxonomy" id="7868"/>
    <lineage>
        <taxon>Eukaryota</taxon>
        <taxon>Metazoa</taxon>
        <taxon>Chordata</taxon>
        <taxon>Craniata</taxon>
        <taxon>Vertebrata</taxon>
        <taxon>Chondrichthyes</taxon>
        <taxon>Holocephali</taxon>
        <taxon>Chimaeriformes</taxon>
        <taxon>Callorhinchidae</taxon>
        <taxon>Callorhinchus</taxon>
    </lineage>
</organism>
<comment type="subcellular location">
    <subcellularLocation>
        <location evidence="2">Cytoplasm</location>
    </subcellularLocation>
    <subcellularLocation>
        <location evidence="1">Nucleus</location>
    </subcellularLocation>
</comment>
<dbReference type="InterPro" id="IPR042945">
    <property type="entry name" value="LBH_dom_prot"/>
</dbReference>
<evidence type="ECO:0000256" key="3">
    <source>
        <dbReference type="ARBA" id="ARBA00010862"/>
    </source>
</evidence>
<dbReference type="InterPro" id="IPR013294">
    <property type="entry name" value="LBH"/>
</dbReference>
<keyword evidence="6" id="KW-0805">Transcription regulation</keyword>
<dbReference type="PANTHER" id="PTHR14987">
    <property type="entry name" value="PROTEIN LBH-RELATED"/>
    <property type="match status" value="1"/>
</dbReference>
<keyword evidence="8" id="KW-0539">Nucleus</keyword>
<dbReference type="Pfam" id="PF15317">
    <property type="entry name" value="Lbh"/>
    <property type="match status" value="1"/>
</dbReference>
<keyword evidence="7" id="KW-0804">Transcription</keyword>
<dbReference type="GO" id="GO:0005634">
    <property type="term" value="C:nucleus"/>
    <property type="evidence" value="ECO:0007669"/>
    <property type="project" value="UniProtKB-SubCell"/>
</dbReference>
<evidence type="ECO:0000256" key="1">
    <source>
        <dbReference type="ARBA" id="ARBA00004123"/>
    </source>
</evidence>
<name>V9LGC7_CALMI</name>
<accession>V9LGC7</accession>
<evidence type="ECO:0000256" key="9">
    <source>
        <dbReference type="SAM" id="MobiDB-lite"/>
    </source>
</evidence>
<feature type="region of interest" description="Disordered" evidence="9">
    <location>
        <begin position="131"/>
        <end position="168"/>
    </location>
</feature>
<protein>
    <recommendedName>
        <fullName evidence="4">Protein LBH</fullName>
    </recommendedName>
</protein>
<evidence type="ECO:0000256" key="5">
    <source>
        <dbReference type="ARBA" id="ARBA00022490"/>
    </source>
</evidence>